<name>A0ACC0LCD2_RHOML</name>
<sequence>MCGVEGCRGGHHVTLFQDWRKQKALEKLWLPEYFALDKKDWRKQKALEKLWLQNTKKTEEESREEAAKAYG</sequence>
<organism evidence="1 2">
    <name type="scientific">Rhododendron molle</name>
    <name type="common">Chinese azalea</name>
    <name type="synonym">Azalea mollis</name>
    <dbReference type="NCBI Taxonomy" id="49168"/>
    <lineage>
        <taxon>Eukaryota</taxon>
        <taxon>Viridiplantae</taxon>
        <taxon>Streptophyta</taxon>
        <taxon>Embryophyta</taxon>
        <taxon>Tracheophyta</taxon>
        <taxon>Spermatophyta</taxon>
        <taxon>Magnoliopsida</taxon>
        <taxon>eudicotyledons</taxon>
        <taxon>Gunneridae</taxon>
        <taxon>Pentapetalae</taxon>
        <taxon>asterids</taxon>
        <taxon>Ericales</taxon>
        <taxon>Ericaceae</taxon>
        <taxon>Ericoideae</taxon>
        <taxon>Rhodoreae</taxon>
        <taxon>Rhododendron</taxon>
    </lineage>
</organism>
<dbReference type="Proteomes" id="UP001062846">
    <property type="component" value="Chromosome 13"/>
</dbReference>
<gene>
    <name evidence="1" type="ORF">RHMOL_Rhmol13G0268200</name>
</gene>
<accession>A0ACC0LCD2</accession>
<evidence type="ECO:0000313" key="1">
    <source>
        <dbReference type="EMBL" id="KAI8525921.1"/>
    </source>
</evidence>
<reference evidence="1" key="1">
    <citation type="submission" date="2022-02" db="EMBL/GenBank/DDBJ databases">
        <title>Plant Genome Project.</title>
        <authorList>
            <person name="Zhang R.-G."/>
        </authorList>
    </citation>
    <scope>NUCLEOTIDE SEQUENCE</scope>
    <source>
        <strain evidence="1">AT1</strain>
    </source>
</reference>
<dbReference type="EMBL" id="CM046400">
    <property type="protein sequence ID" value="KAI8525921.1"/>
    <property type="molecule type" value="Genomic_DNA"/>
</dbReference>
<protein>
    <submittedName>
        <fullName evidence="1">Uncharacterized protein</fullName>
    </submittedName>
</protein>
<keyword evidence="2" id="KW-1185">Reference proteome</keyword>
<evidence type="ECO:0000313" key="2">
    <source>
        <dbReference type="Proteomes" id="UP001062846"/>
    </source>
</evidence>
<comment type="caution">
    <text evidence="1">The sequence shown here is derived from an EMBL/GenBank/DDBJ whole genome shotgun (WGS) entry which is preliminary data.</text>
</comment>
<proteinExistence type="predicted"/>